<name>A0A7J5YCQ0_DISMA</name>
<dbReference type="Proteomes" id="UP000518266">
    <property type="component" value="Unassembled WGS sequence"/>
</dbReference>
<evidence type="ECO:0000256" key="1">
    <source>
        <dbReference type="SAM" id="MobiDB-lite"/>
    </source>
</evidence>
<protein>
    <submittedName>
        <fullName evidence="2">Uncharacterized protein</fullName>
    </submittedName>
</protein>
<sequence>MNPKALRRTGTDAEVVGCLWILQSLPDVCQGGPGTMLPIWKQILLGLCNLMDGEIFLGCPAEPADRDPINHPSPVPTEGEPTSTKTHSDPPSSGVSARSPEGHRGMDVQGKRGQEEGEENLNKFESFSLSSAIDKGRELTKGSSSLAQLGLLAQADVLMGPEPRCPAPGLSRGGSSDGCASGGLPVGGPGREKSMHVMDVVQSVPRAASWPGQLCVNGLLLPLLRTVGLGNRGHPGGVCDRGVHRPLTGTHVAEGGVQAGALASRVAVVGVGATLVVEGPVGDVLWGALLLTVVAGAQLLCLDLGGSLLARLALLSSSTQGGQRVLLLLGHPGVGPDIGRLADRGAADAVAVGVAGLHRSIQPSMAVRGQILIKLIDIKAPHVGDDLAAQFPNVHSAKVDVELATGALLHGAPLTLQWSPGECTSPILEAGESACCSALKIASVPKRRWLSIGRVFSVSEPEPDGHGAGSVRVTLLLFFCHLQLNCCHLISLSLRDDWSQHVEEETQCWLTPRHQRCGGACSRPRSADCRGFEVPYRLTYGRSGGVGAHILRGEAHSWSTRLQAEQRSNCGGPKSPAARLVHSNVTLEGNCPPLFPEISYLSGLVTILGGRKKTATGLLDLQQSPNMLWCRLENIRNILLGQNRRGVADKETLLLCSFYTPFSANFQACRHPHAEKFEL</sequence>
<feature type="compositionally biased region" description="Polar residues" evidence="1">
    <location>
        <begin position="80"/>
        <end position="96"/>
    </location>
</feature>
<feature type="compositionally biased region" description="Basic and acidic residues" evidence="1">
    <location>
        <begin position="100"/>
        <end position="115"/>
    </location>
</feature>
<organism evidence="2 3">
    <name type="scientific">Dissostichus mawsoni</name>
    <name type="common">Antarctic cod</name>
    <dbReference type="NCBI Taxonomy" id="36200"/>
    <lineage>
        <taxon>Eukaryota</taxon>
        <taxon>Metazoa</taxon>
        <taxon>Chordata</taxon>
        <taxon>Craniata</taxon>
        <taxon>Vertebrata</taxon>
        <taxon>Euteleostomi</taxon>
        <taxon>Actinopterygii</taxon>
        <taxon>Neopterygii</taxon>
        <taxon>Teleostei</taxon>
        <taxon>Neoteleostei</taxon>
        <taxon>Acanthomorphata</taxon>
        <taxon>Eupercaria</taxon>
        <taxon>Perciformes</taxon>
        <taxon>Notothenioidei</taxon>
        <taxon>Nototheniidae</taxon>
        <taxon>Dissostichus</taxon>
    </lineage>
</organism>
<dbReference type="EMBL" id="JAAKFY010000014">
    <property type="protein sequence ID" value="KAF3846327.1"/>
    <property type="molecule type" value="Genomic_DNA"/>
</dbReference>
<reference evidence="2 3" key="1">
    <citation type="submission" date="2020-03" db="EMBL/GenBank/DDBJ databases">
        <title>Dissostichus mawsoni Genome sequencing and assembly.</title>
        <authorList>
            <person name="Park H."/>
        </authorList>
    </citation>
    <scope>NUCLEOTIDE SEQUENCE [LARGE SCALE GENOMIC DNA]</scope>
    <source>
        <strain evidence="2">DM0001</strain>
        <tissue evidence="2">Muscle</tissue>
    </source>
</reference>
<dbReference type="OrthoDB" id="10648732at2759"/>
<evidence type="ECO:0000313" key="3">
    <source>
        <dbReference type="Proteomes" id="UP000518266"/>
    </source>
</evidence>
<feature type="region of interest" description="Disordered" evidence="1">
    <location>
        <begin position="163"/>
        <end position="191"/>
    </location>
</feature>
<proteinExistence type="predicted"/>
<feature type="compositionally biased region" description="Gly residues" evidence="1">
    <location>
        <begin position="171"/>
        <end position="189"/>
    </location>
</feature>
<accession>A0A7J5YCQ0</accession>
<gene>
    <name evidence="2" type="ORF">F7725_003405</name>
</gene>
<comment type="caution">
    <text evidence="2">The sequence shown here is derived from an EMBL/GenBank/DDBJ whole genome shotgun (WGS) entry which is preliminary data.</text>
</comment>
<dbReference type="AlphaFoldDB" id="A0A7J5YCQ0"/>
<feature type="region of interest" description="Disordered" evidence="1">
    <location>
        <begin position="62"/>
        <end position="121"/>
    </location>
</feature>
<keyword evidence="3" id="KW-1185">Reference proteome</keyword>
<evidence type="ECO:0000313" key="2">
    <source>
        <dbReference type="EMBL" id="KAF3846327.1"/>
    </source>
</evidence>